<gene>
    <name evidence="2" type="ORF">MIMGU_mgv1a0203081mg</name>
</gene>
<evidence type="ECO:0000256" key="1">
    <source>
        <dbReference type="SAM" id="MobiDB-lite"/>
    </source>
</evidence>
<evidence type="ECO:0000313" key="3">
    <source>
        <dbReference type="Proteomes" id="UP000030748"/>
    </source>
</evidence>
<feature type="compositionally biased region" description="Polar residues" evidence="1">
    <location>
        <begin position="97"/>
        <end position="109"/>
    </location>
</feature>
<organism evidence="2 3">
    <name type="scientific">Erythranthe guttata</name>
    <name type="common">Yellow monkey flower</name>
    <name type="synonym">Mimulus guttatus</name>
    <dbReference type="NCBI Taxonomy" id="4155"/>
    <lineage>
        <taxon>Eukaryota</taxon>
        <taxon>Viridiplantae</taxon>
        <taxon>Streptophyta</taxon>
        <taxon>Embryophyta</taxon>
        <taxon>Tracheophyta</taxon>
        <taxon>Spermatophyta</taxon>
        <taxon>Magnoliopsida</taxon>
        <taxon>eudicotyledons</taxon>
        <taxon>Gunneridae</taxon>
        <taxon>Pentapetalae</taxon>
        <taxon>asterids</taxon>
        <taxon>lamiids</taxon>
        <taxon>Lamiales</taxon>
        <taxon>Phrymaceae</taxon>
        <taxon>Erythranthe</taxon>
    </lineage>
</organism>
<dbReference type="Proteomes" id="UP000030748">
    <property type="component" value="Unassembled WGS sequence"/>
</dbReference>
<proteinExistence type="predicted"/>
<dbReference type="AlphaFoldDB" id="A0A022QW00"/>
<protein>
    <submittedName>
        <fullName evidence="2">Uncharacterized protein</fullName>
    </submittedName>
</protein>
<feature type="non-terminal residue" evidence="2">
    <location>
        <position position="164"/>
    </location>
</feature>
<dbReference type="EMBL" id="KI630898">
    <property type="protein sequence ID" value="EYU31759.1"/>
    <property type="molecule type" value="Genomic_DNA"/>
</dbReference>
<feature type="region of interest" description="Disordered" evidence="1">
    <location>
        <begin position="86"/>
        <end position="129"/>
    </location>
</feature>
<name>A0A022QW00_ERYGU</name>
<sequence length="164" mass="18174">MRTIKKKPRRSNYSNATLRHHNEKLQKQIIVSRYAHNVVDGLPGLGLRRGGSVNLAGQSDDTEEYCNSTVSPLLARIKNKGWAPAVNRKKNAEDDSVSYSTPALSTSSRHNNKYGIRNPSTVESWDATTGSCADDEVDDNLDLPGRNGCGIPCYWSRRSTPKSR</sequence>
<dbReference type="STRING" id="4155.A0A022QW00"/>
<accession>A0A022QW00</accession>
<keyword evidence="3" id="KW-1185">Reference proteome</keyword>
<evidence type="ECO:0000313" key="2">
    <source>
        <dbReference type="EMBL" id="EYU31759.1"/>
    </source>
</evidence>
<feature type="compositionally biased region" description="Polar residues" evidence="1">
    <location>
        <begin position="118"/>
        <end position="129"/>
    </location>
</feature>
<reference evidence="2 3" key="1">
    <citation type="journal article" date="2013" name="Proc. Natl. Acad. Sci. U.S.A.">
        <title>Fine-scale variation in meiotic recombination in Mimulus inferred from population shotgun sequencing.</title>
        <authorList>
            <person name="Hellsten U."/>
            <person name="Wright K.M."/>
            <person name="Jenkins J."/>
            <person name="Shu S."/>
            <person name="Yuan Y."/>
            <person name="Wessler S.R."/>
            <person name="Schmutz J."/>
            <person name="Willis J.H."/>
            <person name="Rokhsar D.S."/>
        </authorList>
    </citation>
    <scope>NUCLEOTIDE SEQUENCE [LARGE SCALE GENOMIC DNA]</scope>
    <source>
        <strain evidence="3">cv. DUN x IM62</strain>
    </source>
</reference>